<feature type="domain" description="DNA2/NAM7 helicase-like C-terminal" evidence="5">
    <location>
        <begin position="575"/>
        <end position="743"/>
    </location>
</feature>
<dbReference type="CDD" id="cd17934">
    <property type="entry name" value="DEXXQc_Upf1-like"/>
    <property type="match status" value="1"/>
</dbReference>
<keyword evidence="1" id="KW-0547">Nucleotide-binding</keyword>
<dbReference type="PANTHER" id="PTHR43788:SF8">
    <property type="entry name" value="DNA-BINDING PROTEIN SMUBP-2"/>
    <property type="match status" value="1"/>
</dbReference>
<evidence type="ECO:0000313" key="6">
    <source>
        <dbReference type="EMBL" id="KAG5168866.1"/>
    </source>
</evidence>
<dbReference type="InterPro" id="IPR041679">
    <property type="entry name" value="DNA2/NAM7-like_C"/>
</dbReference>
<organism evidence="6">
    <name type="scientific">Psilocybe cubensis</name>
    <name type="common">Psychedelic mushroom</name>
    <name type="synonym">Stropharia cubensis</name>
    <dbReference type="NCBI Taxonomy" id="181762"/>
    <lineage>
        <taxon>Eukaryota</taxon>
        <taxon>Fungi</taxon>
        <taxon>Dikarya</taxon>
        <taxon>Basidiomycota</taxon>
        <taxon>Agaricomycotina</taxon>
        <taxon>Agaricomycetes</taxon>
        <taxon>Agaricomycetidae</taxon>
        <taxon>Agaricales</taxon>
        <taxon>Agaricineae</taxon>
        <taxon>Strophariaceae</taxon>
        <taxon>Psilocybe</taxon>
    </lineage>
</organism>
<dbReference type="InterPro" id="IPR036397">
    <property type="entry name" value="RNaseH_sf"/>
</dbReference>
<evidence type="ECO:0000259" key="5">
    <source>
        <dbReference type="Pfam" id="PF13087"/>
    </source>
</evidence>
<dbReference type="Gene3D" id="3.40.50.300">
    <property type="entry name" value="P-loop containing nucleotide triphosphate hydrolases"/>
    <property type="match status" value="2"/>
</dbReference>
<keyword evidence="3" id="KW-0347">Helicase</keyword>
<evidence type="ECO:0000256" key="3">
    <source>
        <dbReference type="ARBA" id="ARBA00022806"/>
    </source>
</evidence>
<name>A0A8H7XWA0_PSICU</name>
<keyword evidence="4" id="KW-0067">ATP-binding</keyword>
<dbReference type="InterPro" id="IPR050534">
    <property type="entry name" value="Coronavir_polyprotein_1ab"/>
</dbReference>
<protein>
    <recommendedName>
        <fullName evidence="5">DNA2/NAM7 helicase-like C-terminal domain-containing protein</fullName>
    </recommendedName>
</protein>
<dbReference type="EMBL" id="JAFIQS010000005">
    <property type="protein sequence ID" value="KAG5168866.1"/>
    <property type="molecule type" value="Genomic_DNA"/>
</dbReference>
<dbReference type="Gene3D" id="3.30.420.10">
    <property type="entry name" value="Ribonuclease H-like superfamily/Ribonuclease H"/>
    <property type="match status" value="1"/>
</dbReference>
<dbReference type="Pfam" id="PF13604">
    <property type="entry name" value="AAA_30"/>
    <property type="match status" value="1"/>
</dbReference>
<dbReference type="InterPro" id="IPR027417">
    <property type="entry name" value="P-loop_NTPase"/>
</dbReference>
<dbReference type="SUPFAM" id="SSF52540">
    <property type="entry name" value="P-loop containing nucleoside triphosphate hydrolases"/>
    <property type="match status" value="1"/>
</dbReference>
<reference evidence="6" key="1">
    <citation type="submission" date="2021-02" db="EMBL/GenBank/DDBJ databases">
        <title>Psilocybe cubensis genome.</title>
        <authorList>
            <person name="Mckernan K.J."/>
            <person name="Crawford S."/>
            <person name="Trippe A."/>
            <person name="Kane L.T."/>
            <person name="Mclaughlin S."/>
        </authorList>
    </citation>
    <scope>NUCLEOTIDE SEQUENCE [LARGE SCALE GENOMIC DNA]</scope>
    <source>
        <strain evidence="6">MGC-MH-2018</strain>
    </source>
</reference>
<dbReference type="GO" id="GO:0043139">
    <property type="term" value="F:5'-3' DNA helicase activity"/>
    <property type="evidence" value="ECO:0007669"/>
    <property type="project" value="TreeGrafter"/>
</dbReference>
<dbReference type="GO" id="GO:0005524">
    <property type="term" value="F:ATP binding"/>
    <property type="evidence" value="ECO:0007669"/>
    <property type="project" value="UniProtKB-KW"/>
</dbReference>
<dbReference type="InterPro" id="IPR047187">
    <property type="entry name" value="SF1_C_Upf1"/>
</dbReference>
<dbReference type="GO" id="GO:0003676">
    <property type="term" value="F:nucleic acid binding"/>
    <property type="evidence" value="ECO:0007669"/>
    <property type="project" value="InterPro"/>
</dbReference>
<dbReference type="GO" id="GO:0016787">
    <property type="term" value="F:hydrolase activity"/>
    <property type="evidence" value="ECO:0007669"/>
    <property type="project" value="UniProtKB-KW"/>
</dbReference>
<evidence type="ECO:0000256" key="4">
    <source>
        <dbReference type="ARBA" id="ARBA00022840"/>
    </source>
</evidence>
<sequence length="782" mass="87319">MDSSSFLVTQGVFSAHHPNIVVQHCHEGDISGYFDLFVGSIDESVIGLAAIYGSKGRMTMLAVSSRSRTLVVTLSFQSRRRVSAKKKKLKTKTVDKLHSLLCDPDVLKVTFYMDKLSAALFHDHGMRITQGKDLLSLSTNNNRTSIAALITVIGGDKMVFKEALTDLFFNDKPHKEAVKALALQAWVAYSASVLPSIYPRLNGLSSINTSFMPEKTLAIVSKTIRDMDRLVALKPSRKKHDVISKPEKQSLIISQRYKTKISRLSGTQRLRITFQRNGKTESIQVTKGVKVDGRQTTIEVGSKPMVFNTIKSVETVGREDPTPAEIQRTEFMLSVLQNPVILSQNPFIGAIWGLPKTSWKKNSATLVTPGIYFPSKRQLNESQSVAVNFILSSKTSDRVILIHGPPGTGKTTVIAAAVTSAMASFDTTRTIWLVAQSNVAVKNIAEKLANVDFWDFKIIVSKDFRFDWHEHLYVKIEENLIETSMLIDDVLATSRQLLGSRVILCTLGMLSNPKLSNVTSLVPPQTVIFDEASQIEIGDYMSLLHRFKSSLQKLVFIGDDKQLAPYGTSDIPELQSIFEKLHLRKAAVFLDTQYRMPVPIGTFISKHVYSGKLKSEHAILKSSCCRFIDVHNGVEQSKGHSWTNEQEVKVVVKIARQLIAQGKSFRIITPYDAQRSLLESSLKNAELTWEDKCFNIDSFQGNEDDYIVVTLVRTAKLGFLIDMRRVNVMLTRCKVGMIICTNRAFMENAAAETLVGKLQKTISGSIWIDGHDVLHKNIKTFV</sequence>
<dbReference type="CDD" id="cd18808">
    <property type="entry name" value="SF1_C_Upf1"/>
    <property type="match status" value="1"/>
</dbReference>
<evidence type="ECO:0000256" key="2">
    <source>
        <dbReference type="ARBA" id="ARBA00022801"/>
    </source>
</evidence>
<dbReference type="Pfam" id="PF13087">
    <property type="entry name" value="AAA_12"/>
    <property type="match status" value="1"/>
</dbReference>
<dbReference type="PANTHER" id="PTHR43788">
    <property type="entry name" value="DNA2/NAM7 HELICASE FAMILY MEMBER"/>
    <property type="match status" value="1"/>
</dbReference>
<evidence type="ECO:0000256" key="1">
    <source>
        <dbReference type="ARBA" id="ARBA00022741"/>
    </source>
</evidence>
<dbReference type="OrthoDB" id="6513042at2759"/>
<accession>A0A8H7XWA0</accession>
<proteinExistence type="predicted"/>
<keyword evidence="2" id="KW-0378">Hydrolase</keyword>
<comment type="caution">
    <text evidence="6">The sequence shown here is derived from an EMBL/GenBank/DDBJ whole genome shotgun (WGS) entry which is preliminary data.</text>
</comment>
<gene>
    <name evidence="6" type="ORF">JR316_005420</name>
</gene>
<dbReference type="AlphaFoldDB" id="A0A8H7XWA0"/>